<proteinExistence type="predicted"/>
<dbReference type="EMBL" id="UOFP01000189">
    <property type="protein sequence ID" value="VAW87562.1"/>
    <property type="molecule type" value="Genomic_DNA"/>
</dbReference>
<sequence>MINIFGCSSNSIEDIKILGTNEFSKEAWNSASQEERGKMVFSLLKSHDVKKMKVEEIKSLLGESTAYYEYDEFPAYLIGSKSIKSDYGNGYLLAFPFDRKTGLIRKYIIIPKPKSI</sequence>
<gene>
    <name evidence="1" type="ORF">MNBD_GAMMA18-2199</name>
</gene>
<organism evidence="1">
    <name type="scientific">hydrothermal vent metagenome</name>
    <dbReference type="NCBI Taxonomy" id="652676"/>
    <lineage>
        <taxon>unclassified sequences</taxon>
        <taxon>metagenomes</taxon>
        <taxon>ecological metagenomes</taxon>
    </lineage>
</organism>
<accession>A0A3B0ZJN7</accession>
<protein>
    <submittedName>
        <fullName evidence="1">Uncharacterized protein</fullName>
    </submittedName>
</protein>
<evidence type="ECO:0000313" key="1">
    <source>
        <dbReference type="EMBL" id="VAW87562.1"/>
    </source>
</evidence>
<reference evidence="1" key="1">
    <citation type="submission" date="2018-06" db="EMBL/GenBank/DDBJ databases">
        <authorList>
            <person name="Zhirakovskaya E."/>
        </authorList>
    </citation>
    <scope>NUCLEOTIDE SEQUENCE</scope>
</reference>
<name>A0A3B0ZJN7_9ZZZZ</name>
<dbReference type="AlphaFoldDB" id="A0A3B0ZJN7"/>